<dbReference type="Pfam" id="PF01568">
    <property type="entry name" value="Molydop_binding"/>
    <property type="match status" value="1"/>
</dbReference>
<dbReference type="EMBL" id="AP018929">
    <property type="protein sequence ID" value="BBG23040.1"/>
    <property type="molecule type" value="Genomic_DNA"/>
</dbReference>
<dbReference type="Proteomes" id="UP000325030">
    <property type="component" value="Chromosome"/>
</dbReference>
<evidence type="ECO:0000313" key="8">
    <source>
        <dbReference type="Proteomes" id="UP000322983"/>
    </source>
</evidence>
<evidence type="ECO:0000313" key="6">
    <source>
        <dbReference type="EMBL" id="BBG23040.1"/>
    </source>
</evidence>
<dbReference type="InterPro" id="IPR006657">
    <property type="entry name" value="MoPterin_dinucl-bd_dom"/>
</dbReference>
<keyword evidence="1" id="KW-0408">Iron</keyword>
<dbReference type="STRING" id="1294262.GCA_001316085_02225"/>
<reference evidence="9" key="1">
    <citation type="submission" date="2018-09" db="EMBL/GenBank/DDBJ databases">
        <title>Complete Genome Sequencing of Sulfolobus sp. JCM 16834.</title>
        <authorList>
            <person name="Kato S."/>
            <person name="Itoh T."/>
            <person name="Ohkuma M."/>
        </authorList>
    </citation>
    <scope>NUCLEOTIDE SEQUENCE [LARGE SCALE GENOMIC DNA]</scope>
    <source>
        <strain evidence="9">IC-007</strain>
    </source>
</reference>
<evidence type="ECO:0000256" key="3">
    <source>
        <dbReference type="ARBA" id="ARBA00022729"/>
    </source>
</evidence>
<organism evidence="7 9">
    <name type="scientific">Sulfuracidifex tepidarius</name>
    <dbReference type="NCBI Taxonomy" id="1294262"/>
    <lineage>
        <taxon>Archaea</taxon>
        <taxon>Thermoproteota</taxon>
        <taxon>Thermoprotei</taxon>
        <taxon>Sulfolobales</taxon>
        <taxon>Sulfolobaceae</taxon>
        <taxon>Sulfuracidifex</taxon>
    </lineage>
</organism>
<keyword evidence="3" id="KW-0732">Signal</keyword>
<dbReference type="KEGG" id="step:IC006_0324"/>
<dbReference type="Proteomes" id="UP000322983">
    <property type="component" value="Chromosome"/>
</dbReference>
<dbReference type="GO" id="GO:0051539">
    <property type="term" value="F:4 iron, 4 sulfur cluster binding"/>
    <property type="evidence" value="ECO:0007669"/>
    <property type="project" value="UniProtKB-KW"/>
</dbReference>
<dbReference type="EMBL" id="AP018930">
    <property type="protein sequence ID" value="BBG25803.1"/>
    <property type="molecule type" value="Genomic_DNA"/>
</dbReference>
<dbReference type="PANTHER" id="PTHR43742:SF9">
    <property type="entry name" value="TETRATHIONATE REDUCTASE SUBUNIT A"/>
    <property type="match status" value="1"/>
</dbReference>
<dbReference type="SUPFAM" id="SSF50692">
    <property type="entry name" value="ADC-like"/>
    <property type="match status" value="1"/>
</dbReference>
<dbReference type="GO" id="GO:0043546">
    <property type="term" value="F:molybdopterin cofactor binding"/>
    <property type="evidence" value="ECO:0007669"/>
    <property type="project" value="InterPro"/>
</dbReference>
<dbReference type="Gene3D" id="2.40.40.20">
    <property type="match status" value="1"/>
</dbReference>
<dbReference type="PANTHER" id="PTHR43742">
    <property type="entry name" value="TRIMETHYLAMINE-N-OXIDE REDUCTASE"/>
    <property type="match status" value="1"/>
</dbReference>
<dbReference type="GeneID" id="43938175"/>
<reference evidence="7 8" key="2">
    <citation type="journal article" date="2020" name="Int. J. Syst. Evol. Microbiol.">
        <title>Sulfuracidifex tepidarius gen. nov., sp. nov. and transfer of Sulfolobus metallicus Huber and Stetter 1992 to the genus Sulfuracidifex as Sulfuracidifex metallicus comb. nov.</title>
        <authorList>
            <person name="Itoh T."/>
            <person name="Miura T."/>
            <person name="Sakai H.D."/>
            <person name="Kato S."/>
            <person name="Ohkuma M."/>
            <person name="Takashina T."/>
        </authorList>
    </citation>
    <scope>NUCLEOTIDE SEQUENCE</scope>
    <source>
        <strain evidence="6 8">IC-006</strain>
        <strain evidence="7">IC-007</strain>
    </source>
</reference>
<evidence type="ECO:0000313" key="9">
    <source>
        <dbReference type="Proteomes" id="UP000325030"/>
    </source>
</evidence>
<sequence>MEKNVAPRDQDEFFLTTGHTLYHTQDSITFDIPTLVRIAPDNPLIINAEVAKKLSINDNDEVEVVSLTTSQKVKSRVKVTDGIRKDTAFAYFGFGRHSKEEKVAYGHTDST</sequence>
<dbReference type="InterPro" id="IPR009010">
    <property type="entry name" value="Asp_de-COase-like_dom_sf"/>
</dbReference>
<keyword evidence="8" id="KW-1185">Reference proteome</keyword>
<keyword evidence="2" id="KW-0500">Molybdenum</keyword>
<evidence type="ECO:0000259" key="5">
    <source>
        <dbReference type="Pfam" id="PF01568"/>
    </source>
</evidence>
<dbReference type="RefSeq" id="WP_162205004.1">
    <property type="nucleotide sequence ID" value="NZ_AP018929.1"/>
</dbReference>
<dbReference type="AlphaFoldDB" id="A0A510DZY6"/>
<evidence type="ECO:0000256" key="2">
    <source>
        <dbReference type="ARBA" id="ARBA00022505"/>
    </source>
</evidence>
<gene>
    <name evidence="6" type="ORF">IC006_0324</name>
    <name evidence="7" type="ORF">IC007_0308</name>
</gene>
<accession>A0A510DZY6</accession>
<name>A0A510DZY6_9CREN</name>
<protein>
    <submittedName>
        <fullName evidence="7">Nitrate reductase</fullName>
    </submittedName>
</protein>
<keyword evidence="1" id="KW-0411">Iron-sulfur</keyword>
<evidence type="ECO:0000256" key="4">
    <source>
        <dbReference type="ARBA" id="ARBA00023002"/>
    </source>
</evidence>
<dbReference type="InterPro" id="IPR050612">
    <property type="entry name" value="Prok_Mopterin_Oxidored"/>
</dbReference>
<keyword evidence="4" id="KW-0560">Oxidoreductase</keyword>
<dbReference type="GO" id="GO:0016491">
    <property type="term" value="F:oxidoreductase activity"/>
    <property type="evidence" value="ECO:0007669"/>
    <property type="project" value="UniProtKB-KW"/>
</dbReference>
<keyword evidence="1" id="KW-0004">4Fe-4S</keyword>
<feature type="domain" description="Molybdopterin dinucleotide-binding" evidence="5">
    <location>
        <begin position="13"/>
        <end position="96"/>
    </location>
</feature>
<evidence type="ECO:0000313" key="7">
    <source>
        <dbReference type="EMBL" id="BBG25803.1"/>
    </source>
</evidence>
<evidence type="ECO:0000256" key="1">
    <source>
        <dbReference type="ARBA" id="ARBA00022485"/>
    </source>
</evidence>
<accession>A0A510DSD5</accession>
<keyword evidence="1" id="KW-0479">Metal-binding</keyword>
<proteinExistence type="predicted"/>